<dbReference type="GO" id="GO:0008270">
    <property type="term" value="F:zinc ion binding"/>
    <property type="evidence" value="ECO:0007669"/>
    <property type="project" value="UniProtKB-UniRule"/>
</dbReference>
<dbReference type="EMBL" id="JAKOGI010000732">
    <property type="protein sequence ID" value="KAJ8431012.1"/>
    <property type="molecule type" value="Genomic_DNA"/>
</dbReference>
<sequence>MLSNHNYVIQLETYRANPLRSMSPLEKQAFDILTPFCFKRLQDEFARASQYMMFEVSPYEFVVQHHGTGATSKHRVFWDSETGILCRHILSVFVHKDCFCVPSICFPMHWRCEVAQVTEVLSSPVEDLIVEDLVAHTHTGNNVGFIHCPPQSKTKGRPKQLRRKSSKELAKQVKTYSFCKRMGHNITTCPHKKNFGGNASILSN</sequence>
<protein>
    <recommendedName>
        <fullName evidence="1">Protein FAR1-RELATED SEQUENCE</fullName>
    </recommendedName>
</protein>
<dbReference type="GO" id="GO:0005634">
    <property type="term" value="C:nucleus"/>
    <property type="evidence" value="ECO:0007669"/>
    <property type="project" value="UniProtKB-SubCell"/>
</dbReference>
<feature type="compositionally biased region" description="Basic residues" evidence="2">
    <location>
        <begin position="154"/>
        <end position="165"/>
    </location>
</feature>
<keyword evidence="1" id="KW-0862">Zinc</keyword>
<organism evidence="3 4">
    <name type="scientific">Carnegiea gigantea</name>
    <dbReference type="NCBI Taxonomy" id="171969"/>
    <lineage>
        <taxon>Eukaryota</taxon>
        <taxon>Viridiplantae</taxon>
        <taxon>Streptophyta</taxon>
        <taxon>Embryophyta</taxon>
        <taxon>Tracheophyta</taxon>
        <taxon>Spermatophyta</taxon>
        <taxon>Magnoliopsida</taxon>
        <taxon>eudicotyledons</taxon>
        <taxon>Gunneridae</taxon>
        <taxon>Pentapetalae</taxon>
        <taxon>Caryophyllales</taxon>
        <taxon>Cactineae</taxon>
        <taxon>Cactaceae</taxon>
        <taxon>Cactoideae</taxon>
        <taxon>Echinocereeae</taxon>
        <taxon>Carnegiea</taxon>
    </lineage>
</organism>
<keyword evidence="1" id="KW-0539">Nucleus</keyword>
<keyword evidence="4" id="KW-1185">Reference proteome</keyword>
<comment type="subcellular location">
    <subcellularLocation>
        <location evidence="1">Nucleus</location>
    </subcellularLocation>
</comment>
<reference evidence="3" key="1">
    <citation type="submission" date="2022-04" db="EMBL/GenBank/DDBJ databases">
        <title>Carnegiea gigantea Genome sequencing and assembly v2.</title>
        <authorList>
            <person name="Copetti D."/>
            <person name="Sanderson M.J."/>
            <person name="Burquez A."/>
            <person name="Wojciechowski M.F."/>
        </authorList>
    </citation>
    <scope>NUCLEOTIDE SEQUENCE</scope>
    <source>
        <strain evidence="3">SGP5-SGP5p</strain>
        <tissue evidence="3">Aerial part</tissue>
    </source>
</reference>
<dbReference type="Proteomes" id="UP001153076">
    <property type="component" value="Unassembled WGS sequence"/>
</dbReference>
<gene>
    <name evidence="3" type="ORF">Cgig2_017190</name>
</gene>
<dbReference type="GO" id="GO:0006355">
    <property type="term" value="P:regulation of DNA-templated transcription"/>
    <property type="evidence" value="ECO:0007669"/>
    <property type="project" value="UniProtKB-UniRule"/>
</dbReference>
<comment type="caution">
    <text evidence="3">The sequence shown here is derived from an EMBL/GenBank/DDBJ whole genome shotgun (WGS) entry which is preliminary data.</text>
</comment>
<dbReference type="InterPro" id="IPR031052">
    <property type="entry name" value="FHY3/FAR1"/>
</dbReference>
<dbReference type="PANTHER" id="PTHR31669">
    <property type="entry name" value="PROTEIN FAR1-RELATED SEQUENCE 10-RELATED"/>
    <property type="match status" value="1"/>
</dbReference>
<name>A0A9Q1JUB2_9CARY</name>
<evidence type="ECO:0000313" key="4">
    <source>
        <dbReference type="Proteomes" id="UP001153076"/>
    </source>
</evidence>
<dbReference type="PANTHER" id="PTHR31669:SF263">
    <property type="entry name" value="PROTEIN FAR1-RELATED SEQUENCE"/>
    <property type="match status" value="1"/>
</dbReference>
<comment type="function">
    <text evidence="1">Putative transcription activator involved in regulating light control of development.</text>
</comment>
<comment type="similarity">
    <text evidence="1">Belongs to the FHY3/FAR1 family.</text>
</comment>
<dbReference type="AlphaFoldDB" id="A0A9Q1JUB2"/>
<accession>A0A9Q1JUB2</accession>
<keyword evidence="1" id="KW-0479">Metal-binding</keyword>
<proteinExistence type="inferred from homology"/>
<evidence type="ECO:0000256" key="2">
    <source>
        <dbReference type="SAM" id="MobiDB-lite"/>
    </source>
</evidence>
<evidence type="ECO:0000256" key="1">
    <source>
        <dbReference type="RuleBase" id="RU367018"/>
    </source>
</evidence>
<evidence type="ECO:0000313" key="3">
    <source>
        <dbReference type="EMBL" id="KAJ8431012.1"/>
    </source>
</evidence>
<dbReference type="OrthoDB" id="1568363at2759"/>
<feature type="region of interest" description="Disordered" evidence="2">
    <location>
        <begin position="147"/>
        <end position="166"/>
    </location>
</feature>
<keyword evidence="1" id="KW-0863">Zinc-finger</keyword>